<sequence length="119" mass="13832">MSTLDQYTEVKRYFSPKYRGMIVIAQEGVQLLHRLEDDDWKVLRRKKENVLIEEWLNNRKQEMANRPAWALDVQELPSMEQLEEWLSDGQCETPTGHEVEPDGHGPDGSPSWLLALGLI</sequence>
<dbReference type="KEGG" id="bid:Bind_3725"/>
<dbReference type="HOGENOM" id="CLU_2056773_0_0_5"/>
<dbReference type="EMBL" id="CP001017">
    <property type="protein sequence ID" value="ACB97277.1"/>
    <property type="molecule type" value="Genomic_DNA"/>
</dbReference>
<dbReference type="OrthoDB" id="8478935at2"/>
<dbReference type="AlphaFoldDB" id="B2IL77"/>
<evidence type="ECO:0000313" key="2">
    <source>
        <dbReference type="EMBL" id="ACB97277.1"/>
    </source>
</evidence>
<gene>
    <name evidence="2" type="ordered locus">Bind_3725</name>
</gene>
<feature type="compositionally biased region" description="Basic and acidic residues" evidence="1">
    <location>
        <begin position="95"/>
        <end position="105"/>
    </location>
</feature>
<evidence type="ECO:0000313" key="3">
    <source>
        <dbReference type="Proteomes" id="UP000001695"/>
    </source>
</evidence>
<organism evidence="2 3">
    <name type="scientific">Beijerinckia indica subsp. indica (strain ATCC 9039 / DSM 1715 / NCIMB 8712)</name>
    <dbReference type="NCBI Taxonomy" id="395963"/>
    <lineage>
        <taxon>Bacteria</taxon>
        <taxon>Pseudomonadati</taxon>
        <taxon>Pseudomonadota</taxon>
        <taxon>Alphaproteobacteria</taxon>
        <taxon>Hyphomicrobiales</taxon>
        <taxon>Beijerinckiaceae</taxon>
        <taxon>Beijerinckia</taxon>
    </lineage>
</organism>
<reference evidence="2 3" key="1">
    <citation type="submission" date="2008-03" db="EMBL/GenBank/DDBJ databases">
        <title>Complete sequence of plasmid1 of Beijerinckia indica subsp. indica ATCC 9039.</title>
        <authorList>
            <consortium name="US DOE Joint Genome Institute"/>
            <person name="Copeland A."/>
            <person name="Lucas S."/>
            <person name="Lapidus A."/>
            <person name="Glavina del Rio T."/>
            <person name="Dalin E."/>
            <person name="Tice H."/>
            <person name="Bruce D."/>
            <person name="Goodwin L."/>
            <person name="Pitluck S."/>
            <person name="LaButti K."/>
            <person name="Schmutz J."/>
            <person name="Larimer F."/>
            <person name="Land M."/>
            <person name="Hauser L."/>
            <person name="Kyrpides N."/>
            <person name="Mikhailova N."/>
            <person name="Dunfield P.F."/>
            <person name="Dedysh S.N."/>
            <person name="Liesack W."/>
            <person name="Saw J.H."/>
            <person name="Alam M."/>
            <person name="Chen Y."/>
            <person name="Murrell J.C."/>
            <person name="Richardson P."/>
        </authorList>
    </citation>
    <scope>NUCLEOTIDE SEQUENCE [LARGE SCALE GENOMIC DNA]</scope>
    <source>
        <strain evidence="3">ATCC 9039 / DSM 1715 / NCIMB 8712</strain>
        <plasmid evidence="2 3">pBIND01</plasmid>
    </source>
</reference>
<dbReference type="Proteomes" id="UP000001695">
    <property type="component" value="Plasmid pBIND01"/>
</dbReference>
<proteinExistence type="predicted"/>
<keyword evidence="2" id="KW-0614">Plasmid</keyword>
<keyword evidence="3" id="KW-1185">Reference proteome</keyword>
<protein>
    <submittedName>
        <fullName evidence="2">Uncharacterized protein</fullName>
    </submittedName>
</protein>
<name>B2IL77_BEII9</name>
<dbReference type="RefSeq" id="WP_012382890.1">
    <property type="nucleotide sequence ID" value="NC_010580.1"/>
</dbReference>
<accession>B2IL77</accession>
<geneLocation type="plasmid" evidence="2 3">
    <name>pBIND01</name>
</geneLocation>
<evidence type="ECO:0000256" key="1">
    <source>
        <dbReference type="SAM" id="MobiDB-lite"/>
    </source>
</evidence>
<feature type="region of interest" description="Disordered" evidence="1">
    <location>
        <begin position="90"/>
        <end position="110"/>
    </location>
</feature>